<name>A0AAW0EQB4_9TRYP</name>
<dbReference type="EMBL" id="JAECZO010000075">
    <property type="protein sequence ID" value="KAK7196393.1"/>
    <property type="molecule type" value="Genomic_DNA"/>
</dbReference>
<sequence length="116" mass="12378">MAAPAGSDIGSSRAPTDPLEYLALHIHKRVAITLAPKDDSDDGAVVRGTLLSVDDVCNVLLRYWTSTDSLRLDGGARAAPQQRSRKRTRGDGDEDAGESVRLIRGAQIVSIALLPE</sequence>
<dbReference type="Gene3D" id="2.30.30.100">
    <property type="match status" value="1"/>
</dbReference>
<evidence type="ECO:0000256" key="1">
    <source>
        <dbReference type="SAM" id="MobiDB-lite"/>
    </source>
</evidence>
<reference evidence="2 3" key="1">
    <citation type="journal article" date="2021" name="MBio">
        <title>A New Model Trypanosomatid, Novymonas esmeraldas: Genomic Perception of Its 'Candidatus Pandoraea novymonadis' Endosymbiont.</title>
        <authorList>
            <person name="Zakharova A."/>
            <person name="Saura A."/>
            <person name="Butenko A."/>
            <person name="Podesvova L."/>
            <person name="Warmusova S."/>
            <person name="Kostygov A.Y."/>
            <person name="Nenarokova A."/>
            <person name="Lukes J."/>
            <person name="Opperdoes F.R."/>
            <person name="Yurchenko V."/>
        </authorList>
    </citation>
    <scope>NUCLEOTIDE SEQUENCE [LARGE SCALE GENOMIC DNA]</scope>
    <source>
        <strain evidence="2 3">E262AT.01</strain>
    </source>
</reference>
<feature type="region of interest" description="Disordered" evidence="1">
    <location>
        <begin position="73"/>
        <end position="98"/>
    </location>
</feature>
<comment type="caution">
    <text evidence="2">The sequence shown here is derived from an EMBL/GenBank/DDBJ whole genome shotgun (WGS) entry which is preliminary data.</text>
</comment>
<evidence type="ECO:0000313" key="3">
    <source>
        <dbReference type="Proteomes" id="UP001430356"/>
    </source>
</evidence>
<accession>A0AAW0EQB4</accession>
<dbReference type="CDD" id="cd00600">
    <property type="entry name" value="Sm_like"/>
    <property type="match status" value="1"/>
</dbReference>
<dbReference type="SUPFAM" id="SSF50182">
    <property type="entry name" value="Sm-like ribonucleoproteins"/>
    <property type="match status" value="1"/>
</dbReference>
<dbReference type="Proteomes" id="UP001430356">
    <property type="component" value="Unassembled WGS sequence"/>
</dbReference>
<proteinExistence type="predicted"/>
<gene>
    <name evidence="2" type="ORF">NESM_000576200</name>
</gene>
<keyword evidence="3" id="KW-1185">Reference proteome</keyword>
<dbReference type="AlphaFoldDB" id="A0AAW0EQB4"/>
<evidence type="ECO:0000313" key="2">
    <source>
        <dbReference type="EMBL" id="KAK7196393.1"/>
    </source>
</evidence>
<protein>
    <submittedName>
        <fullName evidence="2">LSM domain containing protein</fullName>
    </submittedName>
</protein>
<organism evidence="2 3">
    <name type="scientific">Novymonas esmeraldas</name>
    <dbReference type="NCBI Taxonomy" id="1808958"/>
    <lineage>
        <taxon>Eukaryota</taxon>
        <taxon>Discoba</taxon>
        <taxon>Euglenozoa</taxon>
        <taxon>Kinetoplastea</taxon>
        <taxon>Metakinetoplastina</taxon>
        <taxon>Trypanosomatida</taxon>
        <taxon>Trypanosomatidae</taxon>
        <taxon>Novymonas</taxon>
    </lineage>
</organism>
<dbReference type="InterPro" id="IPR010920">
    <property type="entry name" value="LSM_dom_sf"/>
</dbReference>